<accession>A0A2P5EDE8</accession>
<keyword evidence="1" id="KW-1133">Transmembrane helix</keyword>
<keyword evidence="3" id="KW-1185">Reference proteome</keyword>
<gene>
    <name evidence="2" type="ORF">TorRG33x02_206950</name>
</gene>
<organism evidence="2 3">
    <name type="scientific">Trema orientale</name>
    <name type="common">Charcoal tree</name>
    <name type="synonym">Celtis orientalis</name>
    <dbReference type="NCBI Taxonomy" id="63057"/>
    <lineage>
        <taxon>Eukaryota</taxon>
        <taxon>Viridiplantae</taxon>
        <taxon>Streptophyta</taxon>
        <taxon>Embryophyta</taxon>
        <taxon>Tracheophyta</taxon>
        <taxon>Spermatophyta</taxon>
        <taxon>Magnoliopsida</taxon>
        <taxon>eudicotyledons</taxon>
        <taxon>Gunneridae</taxon>
        <taxon>Pentapetalae</taxon>
        <taxon>rosids</taxon>
        <taxon>fabids</taxon>
        <taxon>Rosales</taxon>
        <taxon>Cannabaceae</taxon>
        <taxon>Trema</taxon>
    </lineage>
</organism>
<keyword evidence="1" id="KW-0812">Transmembrane</keyword>
<dbReference type="AlphaFoldDB" id="A0A2P5EDE8"/>
<evidence type="ECO:0000313" key="2">
    <source>
        <dbReference type="EMBL" id="PON83540.1"/>
    </source>
</evidence>
<dbReference type="InParanoid" id="A0A2P5EDE8"/>
<protein>
    <submittedName>
        <fullName evidence="2">Uncharacterized protein</fullName>
    </submittedName>
</protein>
<evidence type="ECO:0000256" key="1">
    <source>
        <dbReference type="SAM" id="Phobius"/>
    </source>
</evidence>
<comment type="caution">
    <text evidence="2">The sequence shown here is derived from an EMBL/GenBank/DDBJ whole genome shotgun (WGS) entry which is preliminary data.</text>
</comment>
<name>A0A2P5EDE8_TREOI</name>
<sequence>MVGHVVRCPGIYYPRFMIFRQPSRKTNTSLCQKRSVWLRWSQKLIELLQLFFTQGNLVCLVTVLLFWRIYFSFVSLKASSITLTCLFSPICRFAVKLPAGLPSVMWSVTMITP</sequence>
<evidence type="ECO:0000313" key="3">
    <source>
        <dbReference type="Proteomes" id="UP000237000"/>
    </source>
</evidence>
<feature type="transmembrane region" description="Helical" evidence="1">
    <location>
        <begin position="47"/>
        <end position="70"/>
    </location>
</feature>
<dbReference type="Proteomes" id="UP000237000">
    <property type="component" value="Unassembled WGS sequence"/>
</dbReference>
<reference evidence="3" key="1">
    <citation type="submission" date="2016-06" db="EMBL/GenBank/DDBJ databases">
        <title>Parallel loss of symbiosis genes in relatives of nitrogen-fixing non-legume Parasponia.</title>
        <authorList>
            <person name="Van Velzen R."/>
            <person name="Holmer R."/>
            <person name="Bu F."/>
            <person name="Rutten L."/>
            <person name="Van Zeijl A."/>
            <person name="Liu W."/>
            <person name="Santuari L."/>
            <person name="Cao Q."/>
            <person name="Sharma T."/>
            <person name="Shen D."/>
            <person name="Roswanjaya Y."/>
            <person name="Wardhani T."/>
            <person name="Kalhor M.S."/>
            <person name="Jansen J."/>
            <person name="Van den Hoogen J."/>
            <person name="Gungor B."/>
            <person name="Hartog M."/>
            <person name="Hontelez J."/>
            <person name="Verver J."/>
            <person name="Yang W.-C."/>
            <person name="Schijlen E."/>
            <person name="Repin R."/>
            <person name="Schilthuizen M."/>
            <person name="Schranz E."/>
            <person name="Heidstra R."/>
            <person name="Miyata K."/>
            <person name="Fedorova E."/>
            <person name="Kohlen W."/>
            <person name="Bisseling T."/>
            <person name="Smit S."/>
            <person name="Geurts R."/>
        </authorList>
    </citation>
    <scope>NUCLEOTIDE SEQUENCE [LARGE SCALE GENOMIC DNA]</scope>
    <source>
        <strain evidence="3">cv. RG33-2</strain>
    </source>
</reference>
<proteinExistence type="predicted"/>
<keyword evidence="1" id="KW-0472">Membrane</keyword>
<dbReference type="EMBL" id="JXTC01000177">
    <property type="protein sequence ID" value="PON83540.1"/>
    <property type="molecule type" value="Genomic_DNA"/>
</dbReference>